<evidence type="ECO:0000313" key="1">
    <source>
        <dbReference type="EMBL" id="RHZ29020.1"/>
    </source>
</evidence>
<name>A0A3R7B623_APHAT</name>
<dbReference type="Proteomes" id="UP000285430">
    <property type="component" value="Unassembled WGS sequence"/>
</dbReference>
<dbReference type="EMBL" id="QUTH01001853">
    <property type="protein sequence ID" value="RHZ29020.1"/>
    <property type="molecule type" value="Genomic_DNA"/>
</dbReference>
<comment type="caution">
    <text evidence="1">The sequence shown here is derived from an EMBL/GenBank/DDBJ whole genome shotgun (WGS) entry which is preliminary data.</text>
</comment>
<proteinExistence type="predicted"/>
<gene>
    <name evidence="1" type="ORF">DYB37_010224</name>
</gene>
<dbReference type="AlphaFoldDB" id="A0A3R7B623"/>
<evidence type="ECO:0000313" key="2">
    <source>
        <dbReference type="Proteomes" id="UP000285430"/>
    </source>
</evidence>
<organism evidence="1 2">
    <name type="scientific">Aphanomyces astaci</name>
    <name type="common">Crayfish plague agent</name>
    <dbReference type="NCBI Taxonomy" id="112090"/>
    <lineage>
        <taxon>Eukaryota</taxon>
        <taxon>Sar</taxon>
        <taxon>Stramenopiles</taxon>
        <taxon>Oomycota</taxon>
        <taxon>Saprolegniomycetes</taxon>
        <taxon>Saprolegniales</taxon>
        <taxon>Verrucalvaceae</taxon>
        <taxon>Aphanomyces</taxon>
    </lineage>
</organism>
<accession>A0A3R7B623</accession>
<dbReference type="VEuPathDB" id="FungiDB:H257_12049"/>
<reference evidence="1 2" key="1">
    <citation type="submission" date="2018-08" db="EMBL/GenBank/DDBJ databases">
        <title>Aphanomyces genome sequencing and annotation.</title>
        <authorList>
            <person name="Minardi D."/>
            <person name="Oidtmann B."/>
            <person name="Van Der Giezen M."/>
            <person name="Studholme D.J."/>
        </authorList>
    </citation>
    <scope>NUCLEOTIDE SEQUENCE [LARGE SCALE GENOMIC DNA]</scope>
    <source>
        <strain evidence="1 2">Da</strain>
    </source>
</reference>
<protein>
    <submittedName>
        <fullName evidence="1">Uncharacterized protein</fullName>
    </submittedName>
</protein>
<sequence length="151" mass="17104">MSMEQGSISFTSSLARVTRTRSMETVVAVPLPPPNQAEMDELRMQVVKSHVETVGGRIEPATGMAAAMEKNRLEQEAVQVALLRQQEDLVRQQDELKRPMANQDKATAEHREMLRQASGAMRQQHYTVEELSKVRRDSERWGLFAEGANQR</sequence>